<proteinExistence type="predicted"/>
<dbReference type="EMBL" id="BARW01014057">
    <property type="protein sequence ID" value="GAI73174.1"/>
    <property type="molecule type" value="Genomic_DNA"/>
</dbReference>
<reference evidence="2" key="1">
    <citation type="journal article" date="2014" name="Front. Microbiol.">
        <title>High frequency of phylogenetically diverse reductive dehalogenase-homologous genes in deep subseafloor sedimentary metagenomes.</title>
        <authorList>
            <person name="Kawai M."/>
            <person name="Futagami T."/>
            <person name="Toyoda A."/>
            <person name="Takaki Y."/>
            <person name="Nishi S."/>
            <person name="Hori S."/>
            <person name="Arai W."/>
            <person name="Tsubouchi T."/>
            <person name="Morono Y."/>
            <person name="Uchiyama I."/>
            <person name="Ito T."/>
            <person name="Fujiyama A."/>
            <person name="Inagaki F."/>
            <person name="Takami H."/>
        </authorList>
    </citation>
    <scope>NUCLEOTIDE SEQUENCE</scope>
    <source>
        <strain evidence="2">Expedition CK06-06</strain>
    </source>
</reference>
<dbReference type="AlphaFoldDB" id="X1SZC1"/>
<organism evidence="2">
    <name type="scientific">marine sediment metagenome</name>
    <dbReference type="NCBI Taxonomy" id="412755"/>
    <lineage>
        <taxon>unclassified sequences</taxon>
        <taxon>metagenomes</taxon>
        <taxon>ecological metagenomes</taxon>
    </lineage>
</organism>
<keyword evidence="1" id="KW-1133">Transmembrane helix</keyword>
<evidence type="ECO:0000313" key="2">
    <source>
        <dbReference type="EMBL" id="GAI73174.1"/>
    </source>
</evidence>
<feature type="non-terminal residue" evidence="2">
    <location>
        <position position="39"/>
    </location>
</feature>
<gene>
    <name evidence="2" type="ORF">S12H4_25245</name>
</gene>
<protein>
    <submittedName>
        <fullName evidence="2">Uncharacterized protein</fullName>
    </submittedName>
</protein>
<keyword evidence="1" id="KW-0472">Membrane</keyword>
<evidence type="ECO:0000256" key="1">
    <source>
        <dbReference type="SAM" id="Phobius"/>
    </source>
</evidence>
<accession>X1SZC1</accession>
<name>X1SZC1_9ZZZZ</name>
<sequence length="39" mass="4379">MKFLFEAEDCIVGVIVGLILIGLSGKFFPLPEWNILWGL</sequence>
<feature type="transmembrane region" description="Helical" evidence="1">
    <location>
        <begin position="12"/>
        <end position="30"/>
    </location>
</feature>
<comment type="caution">
    <text evidence="2">The sequence shown here is derived from an EMBL/GenBank/DDBJ whole genome shotgun (WGS) entry which is preliminary data.</text>
</comment>
<keyword evidence="1" id="KW-0812">Transmembrane</keyword>